<dbReference type="Proteomes" id="UP000052008">
    <property type="component" value="Unassembled WGS sequence"/>
</dbReference>
<dbReference type="EMBL" id="LIZS01000040">
    <property type="protein sequence ID" value="KPJ52836.1"/>
    <property type="molecule type" value="Genomic_DNA"/>
</dbReference>
<accession>A0A0S7WRR6</accession>
<evidence type="ECO:0000313" key="2">
    <source>
        <dbReference type="Proteomes" id="UP000052008"/>
    </source>
</evidence>
<proteinExistence type="predicted"/>
<dbReference type="AlphaFoldDB" id="A0A0S7WRR6"/>
<evidence type="ECO:0000313" key="1">
    <source>
        <dbReference type="EMBL" id="KPJ52836.1"/>
    </source>
</evidence>
<sequence>MVLTTTPDAVYAKYGMAYDNNSPDGPWLWVFEQNLYNLRQFDPVALVYTGVSCTVNSGIPSSVAGGCCFDGVDTAYCKVVDVWTDAEYYLPGDVIELTVMWRFVFIGEGLPGWSVPEDFLVGGGLGKEPNGNPRFIQNTMVYDVEPGTYEEMFYFTVPM</sequence>
<comment type="caution">
    <text evidence="1">The sequence shown here is derived from an EMBL/GenBank/DDBJ whole genome shotgun (WGS) entry which is preliminary data.</text>
</comment>
<protein>
    <submittedName>
        <fullName evidence="1">Uncharacterized protein</fullName>
    </submittedName>
</protein>
<reference evidence="1 2" key="1">
    <citation type="journal article" date="2015" name="Microbiome">
        <title>Genomic resolution of linkages in carbon, nitrogen, and sulfur cycling among widespread estuary sediment bacteria.</title>
        <authorList>
            <person name="Baker B.J."/>
            <person name="Lazar C.S."/>
            <person name="Teske A.P."/>
            <person name="Dick G.J."/>
        </authorList>
    </citation>
    <scope>NUCLEOTIDE SEQUENCE [LARGE SCALE GENOMIC DNA]</scope>
    <source>
        <strain evidence="1">DG_24</strain>
    </source>
</reference>
<feature type="non-terminal residue" evidence="1">
    <location>
        <position position="159"/>
    </location>
</feature>
<gene>
    <name evidence="1" type="ORF">AMJ39_06820</name>
</gene>
<name>A0A0S7WRR6_UNCT6</name>
<organism evidence="1 2">
    <name type="scientific">candidate division TA06 bacterium DG_24</name>
    <dbReference type="NCBI Taxonomy" id="1703770"/>
    <lineage>
        <taxon>Bacteria</taxon>
        <taxon>Bacteria division TA06</taxon>
    </lineage>
</organism>